<feature type="transmembrane region" description="Helical" evidence="1">
    <location>
        <begin position="84"/>
        <end position="102"/>
    </location>
</feature>
<dbReference type="PATRIC" id="fig|56193.3.peg.1626"/>
<sequence>MPHGSRRIRSVHYLRAIAALMVVIYHAFSYHLMAVDHPAVANWLKQGVGLFFGISGYVMVVSTSPLPPSPAHFLWRRVERIGPLYWTATLCVAIGAGEGNGWKLFSSLLFLPSMGVAGGPVLPVGWTLNFEMAFYILFAIFLPLPRRIAVPLLASILILASCSGFLLHPPALLAYYGQPLLLDFVAGMVIAHFHVRLPGWLLPLGFLLLGVLPLLTDMRPLTVTLPVAVILASARSLDGRLKDWFLPTLLGEASYAIYLSHLFVILPVLAVMGQHHPIGFVVAILGSVLAGIAVHRFVEIPLRDIAARLAWRKISLGGQPGEQAA</sequence>
<dbReference type="STRING" id="56193.YP76_07885"/>
<feature type="transmembrane region" description="Helical" evidence="1">
    <location>
        <begin position="122"/>
        <end position="141"/>
    </location>
</feature>
<proteinExistence type="predicted"/>
<feature type="transmembrane region" description="Helical" evidence="1">
    <location>
        <begin position="43"/>
        <end position="63"/>
    </location>
</feature>
<dbReference type="InterPro" id="IPR002656">
    <property type="entry name" value="Acyl_transf_3_dom"/>
</dbReference>
<feature type="transmembrane region" description="Helical" evidence="1">
    <location>
        <begin position="12"/>
        <end position="31"/>
    </location>
</feature>
<feature type="transmembrane region" description="Helical" evidence="1">
    <location>
        <begin position="278"/>
        <end position="298"/>
    </location>
</feature>
<evidence type="ECO:0000313" key="4">
    <source>
        <dbReference type="Proteomes" id="UP000033874"/>
    </source>
</evidence>
<dbReference type="EMBL" id="LBIC01000003">
    <property type="protein sequence ID" value="KKW92819.1"/>
    <property type="molecule type" value="Genomic_DNA"/>
</dbReference>
<dbReference type="RefSeq" id="WP_046763032.1">
    <property type="nucleotide sequence ID" value="NZ_LBIC01000003.1"/>
</dbReference>
<keyword evidence="1" id="KW-0812">Transmembrane</keyword>
<feature type="transmembrane region" description="Helical" evidence="1">
    <location>
        <begin position="197"/>
        <end position="215"/>
    </location>
</feature>
<evidence type="ECO:0000256" key="1">
    <source>
        <dbReference type="SAM" id="Phobius"/>
    </source>
</evidence>
<reference evidence="3 4" key="1">
    <citation type="submission" date="2015-04" db="EMBL/GenBank/DDBJ databases">
        <title>Genome sequence of aromatic hydrocarbons-degrading Sphingobium chungbukense DJ77.</title>
        <authorList>
            <person name="Kim Y.-C."/>
            <person name="Chae J.-C."/>
        </authorList>
    </citation>
    <scope>NUCLEOTIDE SEQUENCE [LARGE SCALE GENOMIC DNA]</scope>
    <source>
        <strain evidence="3 4">DJ77</strain>
    </source>
</reference>
<keyword evidence="1" id="KW-1133">Transmembrane helix</keyword>
<dbReference type="Proteomes" id="UP000033874">
    <property type="component" value="Unassembled WGS sequence"/>
</dbReference>
<organism evidence="3 4">
    <name type="scientific">Sphingobium chungbukense</name>
    <dbReference type="NCBI Taxonomy" id="56193"/>
    <lineage>
        <taxon>Bacteria</taxon>
        <taxon>Pseudomonadati</taxon>
        <taxon>Pseudomonadota</taxon>
        <taxon>Alphaproteobacteria</taxon>
        <taxon>Sphingomonadales</taxon>
        <taxon>Sphingomonadaceae</taxon>
        <taxon>Sphingobium</taxon>
    </lineage>
</organism>
<dbReference type="PANTHER" id="PTHR23028">
    <property type="entry name" value="ACETYLTRANSFERASE"/>
    <property type="match status" value="1"/>
</dbReference>
<comment type="caution">
    <text evidence="3">The sequence shown here is derived from an EMBL/GenBank/DDBJ whole genome shotgun (WGS) entry which is preliminary data.</text>
</comment>
<feature type="transmembrane region" description="Helical" evidence="1">
    <location>
        <begin position="249"/>
        <end position="272"/>
    </location>
</feature>
<dbReference type="GO" id="GO:0000271">
    <property type="term" value="P:polysaccharide biosynthetic process"/>
    <property type="evidence" value="ECO:0007669"/>
    <property type="project" value="TreeGrafter"/>
</dbReference>
<protein>
    <recommendedName>
        <fullName evidence="2">Acyltransferase 3 domain-containing protein</fullName>
    </recommendedName>
</protein>
<keyword evidence="4" id="KW-1185">Reference proteome</keyword>
<dbReference type="GO" id="GO:0016747">
    <property type="term" value="F:acyltransferase activity, transferring groups other than amino-acyl groups"/>
    <property type="evidence" value="ECO:0007669"/>
    <property type="project" value="InterPro"/>
</dbReference>
<name>A0A0M3AW79_9SPHN</name>
<feature type="domain" description="Acyltransferase 3" evidence="2">
    <location>
        <begin position="10"/>
        <end position="294"/>
    </location>
</feature>
<evidence type="ECO:0000313" key="3">
    <source>
        <dbReference type="EMBL" id="KKW92819.1"/>
    </source>
</evidence>
<dbReference type="GO" id="GO:0016020">
    <property type="term" value="C:membrane"/>
    <property type="evidence" value="ECO:0007669"/>
    <property type="project" value="TreeGrafter"/>
</dbReference>
<evidence type="ECO:0000259" key="2">
    <source>
        <dbReference type="Pfam" id="PF01757"/>
    </source>
</evidence>
<accession>A0A0M3AW79</accession>
<feature type="transmembrane region" description="Helical" evidence="1">
    <location>
        <begin position="148"/>
        <end position="167"/>
    </location>
</feature>
<keyword evidence="1" id="KW-0472">Membrane</keyword>
<dbReference type="Pfam" id="PF01757">
    <property type="entry name" value="Acyl_transf_3"/>
    <property type="match status" value="1"/>
</dbReference>
<dbReference type="AlphaFoldDB" id="A0A0M3AW79"/>
<gene>
    <name evidence="3" type="ORF">YP76_07885</name>
</gene>
<dbReference type="PANTHER" id="PTHR23028:SF131">
    <property type="entry name" value="BLR2367 PROTEIN"/>
    <property type="match status" value="1"/>
</dbReference>
<dbReference type="InterPro" id="IPR050879">
    <property type="entry name" value="Acyltransferase_3"/>
</dbReference>